<dbReference type="NCBIfam" id="TIGR01525">
    <property type="entry name" value="ATPase-IB_hvy"/>
    <property type="match status" value="1"/>
</dbReference>
<accession>A0A518H5A8</accession>
<organism evidence="12 13">
    <name type="scientific">Tautonia plasticadhaerens</name>
    <dbReference type="NCBI Taxonomy" id="2527974"/>
    <lineage>
        <taxon>Bacteria</taxon>
        <taxon>Pseudomonadati</taxon>
        <taxon>Planctomycetota</taxon>
        <taxon>Planctomycetia</taxon>
        <taxon>Isosphaerales</taxon>
        <taxon>Isosphaeraceae</taxon>
        <taxon>Tautonia</taxon>
    </lineage>
</organism>
<dbReference type="InterPro" id="IPR001757">
    <property type="entry name" value="P_typ_ATPase"/>
</dbReference>
<keyword evidence="10" id="KW-0479">Metal-binding</keyword>
<keyword evidence="6 10" id="KW-1133">Transmembrane helix</keyword>
<evidence type="ECO:0000256" key="6">
    <source>
        <dbReference type="ARBA" id="ARBA00022989"/>
    </source>
</evidence>
<dbReference type="GO" id="GO:0015086">
    <property type="term" value="F:cadmium ion transmembrane transporter activity"/>
    <property type="evidence" value="ECO:0007669"/>
    <property type="project" value="TreeGrafter"/>
</dbReference>
<dbReference type="SUPFAM" id="SSF81653">
    <property type="entry name" value="Calcium ATPase, transduction domain A"/>
    <property type="match status" value="1"/>
</dbReference>
<dbReference type="RefSeq" id="WP_145272023.1">
    <property type="nucleotide sequence ID" value="NZ_CP036426.1"/>
</dbReference>
<dbReference type="PANTHER" id="PTHR48085:SF5">
    <property type="entry name" value="CADMIUM_ZINC-TRANSPORTING ATPASE HMA4-RELATED"/>
    <property type="match status" value="1"/>
</dbReference>
<feature type="transmembrane region" description="Helical" evidence="10">
    <location>
        <begin position="328"/>
        <end position="347"/>
    </location>
</feature>
<dbReference type="InterPro" id="IPR027256">
    <property type="entry name" value="P-typ_ATPase_IB"/>
</dbReference>
<dbReference type="Pfam" id="PF00702">
    <property type="entry name" value="Hydrolase"/>
    <property type="match status" value="1"/>
</dbReference>
<comment type="subcellular location">
    <subcellularLocation>
        <location evidence="10">Cell membrane</location>
    </subcellularLocation>
    <subcellularLocation>
        <location evidence="1">Membrane</location>
        <topology evidence="1">Multi-pass membrane protein</topology>
    </subcellularLocation>
</comment>
<evidence type="ECO:0000256" key="7">
    <source>
        <dbReference type="ARBA" id="ARBA00023136"/>
    </source>
</evidence>
<proteinExistence type="inferred from homology"/>
<dbReference type="OrthoDB" id="211392at2"/>
<dbReference type="PRINTS" id="PR00119">
    <property type="entry name" value="CATATPASE"/>
</dbReference>
<name>A0A518H5A8_9BACT</name>
<feature type="transmembrane region" description="Helical" evidence="10">
    <location>
        <begin position="161"/>
        <end position="177"/>
    </location>
</feature>
<feature type="domain" description="HMA" evidence="11">
    <location>
        <begin position="5"/>
        <end position="71"/>
    </location>
</feature>
<evidence type="ECO:0000256" key="10">
    <source>
        <dbReference type="RuleBase" id="RU362081"/>
    </source>
</evidence>
<keyword evidence="13" id="KW-1185">Reference proteome</keyword>
<dbReference type="InterPro" id="IPR023214">
    <property type="entry name" value="HAD_sf"/>
</dbReference>
<dbReference type="PROSITE" id="PS50846">
    <property type="entry name" value="HMA_2"/>
    <property type="match status" value="1"/>
</dbReference>
<sequence>MERPARCTLRVEGLDCPHEVSPIRGALEGAPGVLGLDFDPPGGTVAVSFDPGLTDPTSLTRRIRDGAGMAAEPVVEAPMIARGSEGEGSWRAFRSRWGATGSSGLALAIGAAADWSSWAAGGSGAFGWEGRIALAGYAAAVALGAVELLPKAWRGVRQRRLGIHLLMTLAILGAIALGEWGEAATVAFLFGLAEALEAQSLARARRAVRSLLEVAPETAELIEPGGGTRVVPADAVGPGRRVRVRAGDRVPIDGRVVSGRSSVDQKAITGESVPVDKGPGDEVFAGTVNGAGALDVEATRPPGDSVVARTAALVREAQGRRMPLERSIERFAAVYTPMVVVMAALVMDGPPLVGTMLGIPADWREWFLRGLVVLVVACPCALVIGTPVAVVSALASSARRGVLVKGGQFLEAVGRLRVFAFDKTGTLTRGEPSVVEVVPAAEGCPDSMLRVAAALGDRGGHVLGRAIARHAREMALAVPDAEDYLAQPGLGATGTVGATRYHIGSHRYIDEAGLCDDAFHASLGDAELGPGTAVALSAPGGPLGWIRLADRPRPEAAAVLAELATLGLRTVMLTGDNPSTAAATAAELGLADHRAGLLPADKAEVVSRLDALLGPTGMVGDGVNDAPALAEARVSVALGGISSAVALEAADVVLMADDLRGLPWLVRHSRRTLRVIRQNIALAIGLKLLVLALAVLGLADLWMAIAADVGTTLVVVANALRLLRPGDPGRP</sequence>
<dbReference type="InterPro" id="IPR036163">
    <property type="entry name" value="HMA_dom_sf"/>
</dbReference>
<keyword evidence="12" id="KW-0378">Hydrolase</keyword>
<dbReference type="NCBIfam" id="TIGR01494">
    <property type="entry name" value="ATPase_P-type"/>
    <property type="match status" value="2"/>
</dbReference>
<dbReference type="AlphaFoldDB" id="A0A518H5A8"/>
<evidence type="ECO:0000256" key="8">
    <source>
        <dbReference type="ARBA" id="ARBA00039097"/>
    </source>
</evidence>
<feature type="transmembrane region" description="Helical" evidence="10">
    <location>
        <begin position="680"/>
        <end position="699"/>
    </location>
</feature>
<dbReference type="GO" id="GO:0046872">
    <property type="term" value="F:metal ion binding"/>
    <property type="evidence" value="ECO:0007669"/>
    <property type="project" value="UniProtKB-KW"/>
</dbReference>
<dbReference type="GO" id="GO:0005886">
    <property type="term" value="C:plasma membrane"/>
    <property type="evidence" value="ECO:0007669"/>
    <property type="project" value="UniProtKB-SubCell"/>
</dbReference>
<dbReference type="SUPFAM" id="SSF81665">
    <property type="entry name" value="Calcium ATPase, transmembrane domain M"/>
    <property type="match status" value="1"/>
</dbReference>
<keyword evidence="10" id="KW-1003">Cell membrane</keyword>
<dbReference type="FunFam" id="2.70.150.10:FF:000002">
    <property type="entry name" value="Copper-transporting ATPase 1, putative"/>
    <property type="match status" value="1"/>
</dbReference>
<dbReference type="InterPro" id="IPR006121">
    <property type="entry name" value="HMA_dom"/>
</dbReference>
<dbReference type="InterPro" id="IPR036412">
    <property type="entry name" value="HAD-like_sf"/>
</dbReference>
<dbReference type="Pfam" id="PF00122">
    <property type="entry name" value="E1-E2_ATPase"/>
    <property type="match status" value="1"/>
</dbReference>
<dbReference type="InterPro" id="IPR008250">
    <property type="entry name" value="ATPase_P-typ_transduc_dom_A_sf"/>
</dbReference>
<evidence type="ECO:0000313" key="13">
    <source>
        <dbReference type="Proteomes" id="UP000317835"/>
    </source>
</evidence>
<dbReference type="GO" id="GO:0005524">
    <property type="term" value="F:ATP binding"/>
    <property type="evidence" value="ECO:0007669"/>
    <property type="project" value="UniProtKB-UniRule"/>
</dbReference>
<dbReference type="GO" id="GO:0016463">
    <property type="term" value="F:P-type zinc transporter activity"/>
    <property type="evidence" value="ECO:0007669"/>
    <property type="project" value="UniProtKB-EC"/>
</dbReference>
<dbReference type="PROSITE" id="PS00154">
    <property type="entry name" value="ATPASE_E1_E2"/>
    <property type="match status" value="1"/>
</dbReference>
<dbReference type="PRINTS" id="PR00941">
    <property type="entry name" value="CDATPASE"/>
</dbReference>
<dbReference type="KEGG" id="tpla:ElP_39370"/>
<evidence type="ECO:0000256" key="3">
    <source>
        <dbReference type="ARBA" id="ARBA00022692"/>
    </source>
</evidence>
<dbReference type="Gene3D" id="3.40.50.1000">
    <property type="entry name" value="HAD superfamily/HAD-like"/>
    <property type="match status" value="1"/>
</dbReference>
<dbReference type="EC" id="7.2.2.12" evidence="8"/>
<keyword evidence="3 10" id="KW-0812">Transmembrane</keyword>
<dbReference type="Gene3D" id="3.30.70.100">
    <property type="match status" value="1"/>
</dbReference>
<evidence type="ECO:0000256" key="2">
    <source>
        <dbReference type="ARBA" id="ARBA00006024"/>
    </source>
</evidence>
<feature type="transmembrane region" description="Helical" evidence="10">
    <location>
        <begin position="367"/>
        <end position="395"/>
    </location>
</feature>
<evidence type="ECO:0000256" key="5">
    <source>
        <dbReference type="ARBA" id="ARBA00022840"/>
    </source>
</evidence>
<dbReference type="CDD" id="cd00371">
    <property type="entry name" value="HMA"/>
    <property type="match status" value="1"/>
</dbReference>
<evidence type="ECO:0000313" key="12">
    <source>
        <dbReference type="EMBL" id="QDV36027.1"/>
    </source>
</evidence>
<dbReference type="Gene3D" id="3.40.1110.10">
    <property type="entry name" value="Calcium-transporting ATPase, cytoplasmic domain N"/>
    <property type="match status" value="1"/>
</dbReference>
<comment type="catalytic activity">
    <reaction evidence="9">
        <text>Zn(2+)(in) + ATP + H2O = Zn(2+)(out) + ADP + phosphate + H(+)</text>
        <dbReference type="Rhea" id="RHEA:20621"/>
        <dbReference type="ChEBI" id="CHEBI:15377"/>
        <dbReference type="ChEBI" id="CHEBI:15378"/>
        <dbReference type="ChEBI" id="CHEBI:29105"/>
        <dbReference type="ChEBI" id="CHEBI:30616"/>
        <dbReference type="ChEBI" id="CHEBI:43474"/>
        <dbReference type="ChEBI" id="CHEBI:456216"/>
        <dbReference type="EC" id="7.2.2.12"/>
    </reaction>
</comment>
<dbReference type="GO" id="GO:0016887">
    <property type="term" value="F:ATP hydrolysis activity"/>
    <property type="evidence" value="ECO:0007669"/>
    <property type="project" value="InterPro"/>
</dbReference>
<keyword evidence="7 10" id="KW-0472">Membrane</keyword>
<keyword evidence="5 10" id="KW-0067">ATP-binding</keyword>
<dbReference type="InterPro" id="IPR023299">
    <property type="entry name" value="ATPase_P-typ_cyto_dom_N"/>
</dbReference>
<gene>
    <name evidence="12" type="primary">cadA_1</name>
    <name evidence="12" type="ORF">ElP_39370</name>
</gene>
<dbReference type="InterPro" id="IPR018303">
    <property type="entry name" value="ATPase_P-typ_P_site"/>
</dbReference>
<feature type="transmembrane region" description="Helical" evidence="10">
    <location>
        <begin position="183"/>
        <end position="202"/>
    </location>
</feature>
<dbReference type="SUPFAM" id="SSF56784">
    <property type="entry name" value="HAD-like"/>
    <property type="match status" value="1"/>
</dbReference>
<evidence type="ECO:0000256" key="9">
    <source>
        <dbReference type="ARBA" id="ARBA00047308"/>
    </source>
</evidence>
<comment type="similarity">
    <text evidence="2 10">Belongs to the cation transport ATPase (P-type) (TC 3.A.3) family. Type IB subfamily.</text>
</comment>
<dbReference type="InterPro" id="IPR059000">
    <property type="entry name" value="ATPase_P-type_domA"/>
</dbReference>
<evidence type="ECO:0000256" key="1">
    <source>
        <dbReference type="ARBA" id="ARBA00004141"/>
    </source>
</evidence>
<reference evidence="12 13" key="1">
    <citation type="submission" date="2019-02" db="EMBL/GenBank/DDBJ databases">
        <title>Deep-cultivation of Planctomycetes and their phenomic and genomic characterization uncovers novel biology.</title>
        <authorList>
            <person name="Wiegand S."/>
            <person name="Jogler M."/>
            <person name="Boedeker C."/>
            <person name="Pinto D."/>
            <person name="Vollmers J."/>
            <person name="Rivas-Marin E."/>
            <person name="Kohn T."/>
            <person name="Peeters S.H."/>
            <person name="Heuer A."/>
            <person name="Rast P."/>
            <person name="Oberbeckmann S."/>
            <person name="Bunk B."/>
            <person name="Jeske O."/>
            <person name="Meyerdierks A."/>
            <person name="Storesund J.E."/>
            <person name="Kallscheuer N."/>
            <person name="Luecker S."/>
            <person name="Lage O.M."/>
            <person name="Pohl T."/>
            <person name="Merkel B.J."/>
            <person name="Hornburger P."/>
            <person name="Mueller R.-W."/>
            <person name="Bruemmer F."/>
            <person name="Labrenz M."/>
            <person name="Spormann A.M."/>
            <person name="Op den Camp H."/>
            <person name="Overmann J."/>
            <person name="Amann R."/>
            <person name="Jetten M.S.M."/>
            <person name="Mascher T."/>
            <person name="Medema M.H."/>
            <person name="Devos D.P."/>
            <person name="Kaster A.-K."/>
            <person name="Ovreas L."/>
            <person name="Rohde M."/>
            <person name="Galperin M.Y."/>
            <person name="Jogler C."/>
        </authorList>
    </citation>
    <scope>NUCLEOTIDE SEQUENCE [LARGE SCALE GENOMIC DNA]</scope>
    <source>
        <strain evidence="12 13">ElP</strain>
    </source>
</reference>
<dbReference type="Gene3D" id="2.70.150.10">
    <property type="entry name" value="Calcium-transporting ATPase, cytoplasmic transduction domain A"/>
    <property type="match status" value="1"/>
</dbReference>
<dbReference type="InterPro" id="IPR023298">
    <property type="entry name" value="ATPase_P-typ_TM_dom_sf"/>
</dbReference>
<keyword evidence="4 10" id="KW-0547">Nucleotide-binding</keyword>
<protein>
    <recommendedName>
        <fullName evidence="8">P-type Zn(2+) transporter</fullName>
        <ecNumber evidence="8">7.2.2.12</ecNumber>
    </recommendedName>
</protein>
<dbReference type="Proteomes" id="UP000317835">
    <property type="component" value="Chromosome"/>
</dbReference>
<dbReference type="PANTHER" id="PTHR48085">
    <property type="entry name" value="CADMIUM/ZINC-TRANSPORTING ATPASE HMA2-RELATED"/>
    <property type="match status" value="1"/>
</dbReference>
<dbReference type="InterPro" id="IPR051014">
    <property type="entry name" value="Cation_Transport_ATPase_IB"/>
</dbReference>
<evidence type="ECO:0000256" key="4">
    <source>
        <dbReference type="ARBA" id="ARBA00022741"/>
    </source>
</evidence>
<dbReference type="EMBL" id="CP036426">
    <property type="protein sequence ID" value="QDV36027.1"/>
    <property type="molecule type" value="Genomic_DNA"/>
</dbReference>
<dbReference type="SUPFAM" id="SSF55008">
    <property type="entry name" value="HMA, heavy metal-associated domain"/>
    <property type="match status" value="1"/>
</dbReference>
<evidence type="ECO:0000259" key="11">
    <source>
        <dbReference type="PROSITE" id="PS50846"/>
    </source>
</evidence>